<comment type="catalytic activity">
    <reaction evidence="12">
        <text>K(+)(in) = K(+)(out)</text>
        <dbReference type="Rhea" id="RHEA:29463"/>
        <dbReference type="ChEBI" id="CHEBI:29103"/>
    </reaction>
</comment>
<sequence length="210" mass="22713">MKATRPDDSEHRLVHRLLFFTDAVFAIAMTLLVLELKPPVAESGPDLVAALRGMTGHFIAFTMSFALAGVFWIAHMNTLRRLEHFDWPTVWANLVFLFAVTLIPFSSALLGEAGPGAAAWQVYSAQMVFTSAATTLLLLVASRDGGRLMDGMTGRERAYRTVRAASPGIAFAAGFGLAAAGYIGLAHLCWVLIPVIFWIAHVTLGPRKAA</sequence>
<evidence type="ECO:0000256" key="1">
    <source>
        <dbReference type="ARBA" id="ARBA00004141"/>
    </source>
</evidence>
<feature type="transmembrane region" description="Helical" evidence="13">
    <location>
        <begin position="122"/>
        <end position="141"/>
    </location>
</feature>
<keyword evidence="15" id="KW-1185">Reference proteome</keyword>
<keyword evidence="10 13" id="KW-0472">Membrane</keyword>
<evidence type="ECO:0000256" key="11">
    <source>
        <dbReference type="ARBA" id="ARBA00023303"/>
    </source>
</evidence>
<keyword evidence="6" id="KW-0631">Potassium channel</keyword>
<dbReference type="EMBL" id="JAUSVS010000007">
    <property type="protein sequence ID" value="MDQ0465674.1"/>
    <property type="molecule type" value="Genomic_DNA"/>
</dbReference>
<comment type="similarity">
    <text evidence="2">Belongs to the TMEM175 family.</text>
</comment>
<keyword evidence="4" id="KW-0633">Potassium transport</keyword>
<keyword evidence="7" id="KW-0630">Potassium</keyword>
<evidence type="ECO:0000256" key="12">
    <source>
        <dbReference type="ARBA" id="ARBA00034430"/>
    </source>
</evidence>
<dbReference type="PANTHER" id="PTHR31462:SF5">
    <property type="entry name" value="ENDOSOMAL_LYSOSOMAL PROTON CHANNEL TMEM175"/>
    <property type="match status" value="1"/>
</dbReference>
<evidence type="ECO:0000256" key="9">
    <source>
        <dbReference type="ARBA" id="ARBA00023065"/>
    </source>
</evidence>
<dbReference type="Pfam" id="PF06736">
    <property type="entry name" value="TMEM175"/>
    <property type="match status" value="1"/>
</dbReference>
<evidence type="ECO:0000256" key="6">
    <source>
        <dbReference type="ARBA" id="ARBA00022826"/>
    </source>
</evidence>
<evidence type="ECO:0000256" key="8">
    <source>
        <dbReference type="ARBA" id="ARBA00022989"/>
    </source>
</evidence>
<name>A0ABU0IX98_9CAUL</name>
<proteinExistence type="inferred from homology"/>
<comment type="caution">
    <text evidence="14">The sequence shown here is derived from an EMBL/GenBank/DDBJ whole genome shotgun (WGS) entry which is preliminary data.</text>
</comment>
<feature type="transmembrane region" description="Helical" evidence="13">
    <location>
        <begin position="162"/>
        <end position="179"/>
    </location>
</feature>
<evidence type="ECO:0000313" key="14">
    <source>
        <dbReference type="EMBL" id="MDQ0465674.1"/>
    </source>
</evidence>
<feature type="transmembrane region" description="Helical" evidence="13">
    <location>
        <begin position="54"/>
        <end position="75"/>
    </location>
</feature>
<evidence type="ECO:0000256" key="2">
    <source>
        <dbReference type="ARBA" id="ARBA00006920"/>
    </source>
</evidence>
<dbReference type="InterPro" id="IPR010617">
    <property type="entry name" value="TMEM175-like"/>
</dbReference>
<protein>
    <submittedName>
        <fullName evidence="14">Membrane protein</fullName>
    </submittedName>
</protein>
<evidence type="ECO:0000256" key="5">
    <source>
        <dbReference type="ARBA" id="ARBA00022692"/>
    </source>
</evidence>
<evidence type="ECO:0000256" key="10">
    <source>
        <dbReference type="ARBA" id="ARBA00023136"/>
    </source>
</evidence>
<keyword evidence="8 13" id="KW-1133">Transmembrane helix</keyword>
<keyword evidence="3" id="KW-0813">Transport</keyword>
<keyword evidence="11" id="KW-0407">Ion channel</keyword>
<reference evidence="14 15" key="1">
    <citation type="submission" date="2023-07" db="EMBL/GenBank/DDBJ databases">
        <title>Genomic Encyclopedia of Type Strains, Phase IV (KMG-IV): sequencing the most valuable type-strain genomes for metagenomic binning, comparative biology and taxonomic classification.</title>
        <authorList>
            <person name="Goeker M."/>
        </authorList>
    </citation>
    <scope>NUCLEOTIDE SEQUENCE [LARGE SCALE GENOMIC DNA]</scope>
    <source>
        <strain evidence="14 15">DSM 18695</strain>
    </source>
</reference>
<feature type="transmembrane region" description="Helical" evidence="13">
    <location>
        <begin position="87"/>
        <end position="110"/>
    </location>
</feature>
<feature type="transmembrane region" description="Helical" evidence="13">
    <location>
        <begin position="12"/>
        <end position="34"/>
    </location>
</feature>
<dbReference type="RefSeq" id="WP_307351191.1">
    <property type="nucleotide sequence ID" value="NZ_JAUSVS010000007.1"/>
</dbReference>
<evidence type="ECO:0000256" key="13">
    <source>
        <dbReference type="SAM" id="Phobius"/>
    </source>
</evidence>
<feature type="transmembrane region" description="Helical" evidence="13">
    <location>
        <begin position="185"/>
        <end position="204"/>
    </location>
</feature>
<keyword evidence="9" id="KW-0406">Ion transport</keyword>
<organism evidence="14 15">
    <name type="scientific">Caulobacter ginsengisoli</name>
    <dbReference type="NCBI Taxonomy" id="400775"/>
    <lineage>
        <taxon>Bacteria</taxon>
        <taxon>Pseudomonadati</taxon>
        <taxon>Pseudomonadota</taxon>
        <taxon>Alphaproteobacteria</taxon>
        <taxon>Caulobacterales</taxon>
        <taxon>Caulobacteraceae</taxon>
        <taxon>Caulobacter</taxon>
    </lineage>
</organism>
<evidence type="ECO:0000256" key="3">
    <source>
        <dbReference type="ARBA" id="ARBA00022448"/>
    </source>
</evidence>
<dbReference type="Proteomes" id="UP001228905">
    <property type="component" value="Unassembled WGS sequence"/>
</dbReference>
<evidence type="ECO:0000313" key="15">
    <source>
        <dbReference type="Proteomes" id="UP001228905"/>
    </source>
</evidence>
<comment type="subcellular location">
    <subcellularLocation>
        <location evidence="1">Membrane</location>
        <topology evidence="1">Multi-pass membrane protein</topology>
    </subcellularLocation>
</comment>
<dbReference type="PANTHER" id="PTHR31462">
    <property type="entry name" value="ENDOSOMAL/LYSOSOMAL POTASSIUM CHANNEL TMEM175"/>
    <property type="match status" value="1"/>
</dbReference>
<gene>
    <name evidence="14" type="ORF">QO010_003463</name>
</gene>
<keyword evidence="5 13" id="KW-0812">Transmembrane</keyword>
<accession>A0ABU0IX98</accession>
<evidence type="ECO:0000256" key="7">
    <source>
        <dbReference type="ARBA" id="ARBA00022958"/>
    </source>
</evidence>
<evidence type="ECO:0000256" key="4">
    <source>
        <dbReference type="ARBA" id="ARBA00022538"/>
    </source>
</evidence>